<protein>
    <submittedName>
        <fullName evidence="4">ABC transporter substrate-binding protein</fullName>
    </submittedName>
</protein>
<dbReference type="PANTHER" id="PTHR30290">
    <property type="entry name" value="PERIPLASMIC BINDING COMPONENT OF ABC TRANSPORTER"/>
    <property type="match status" value="1"/>
</dbReference>
<keyword evidence="1" id="KW-0238">DNA-binding</keyword>
<dbReference type="PANTHER" id="PTHR30290:SF72">
    <property type="entry name" value="HTH-TYPE TRANSCRIPTIONAL REGULATOR SGRR"/>
    <property type="match status" value="1"/>
</dbReference>
<dbReference type="Gene3D" id="3.40.190.10">
    <property type="entry name" value="Periplasmic binding protein-like II"/>
    <property type="match status" value="1"/>
</dbReference>
<dbReference type="AlphaFoldDB" id="A0A177Y2E6"/>
<dbReference type="GO" id="GO:0003677">
    <property type="term" value="F:DNA binding"/>
    <property type="evidence" value="ECO:0007669"/>
    <property type="project" value="UniProtKB-KW"/>
</dbReference>
<evidence type="ECO:0000259" key="3">
    <source>
        <dbReference type="Pfam" id="PF12793"/>
    </source>
</evidence>
<accession>A0A177Y2E6</accession>
<dbReference type="EMBL" id="LLEI02000021">
    <property type="protein sequence ID" value="OAJ94776.1"/>
    <property type="molecule type" value="Genomic_DNA"/>
</dbReference>
<evidence type="ECO:0000313" key="4">
    <source>
        <dbReference type="EMBL" id="OAJ94776.1"/>
    </source>
</evidence>
<dbReference type="GO" id="GO:0015833">
    <property type="term" value="P:peptide transport"/>
    <property type="evidence" value="ECO:0007669"/>
    <property type="project" value="TreeGrafter"/>
</dbReference>
<dbReference type="InterPro" id="IPR039424">
    <property type="entry name" value="SBP_5"/>
</dbReference>
<dbReference type="SUPFAM" id="SSF53850">
    <property type="entry name" value="Periplasmic binding protein-like II"/>
    <property type="match status" value="1"/>
</dbReference>
<dbReference type="Pfam" id="PF00496">
    <property type="entry name" value="SBP_bac_5"/>
    <property type="match status" value="1"/>
</dbReference>
<dbReference type="RefSeq" id="WP_054961170.1">
    <property type="nucleotide sequence ID" value="NZ_LLEI02000021.1"/>
</dbReference>
<dbReference type="GO" id="GO:1904680">
    <property type="term" value="F:peptide transmembrane transporter activity"/>
    <property type="evidence" value="ECO:0007669"/>
    <property type="project" value="TreeGrafter"/>
</dbReference>
<dbReference type="Proteomes" id="UP000078406">
    <property type="component" value="Unassembled WGS sequence"/>
</dbReference>
<dbReference type="Pfam" id="PF12793">
    <property type="entry name" value="SgrR_N"/>
    <property type="match status" value="1"/>
</dbReference>
<reference evidence="4 5" key="1">
    <citation type="journal article" date="2016" name="Syst. Appl. Microbiol.">
        <title>Vibrio bivalvicida sp. nov., a novel larval pathogen for bivalve molluscs reared in a hatchery.</title>
        <authorList>
            <person name="Dubert J."/>
            <person name="Romalde J.L."/>
            <person name="Prado S."/>
            <person name="Barja J.L."/>
        </authorList>
    </citation>
    <scope>NUCLEOTIDE SEQUENCE [LARGE SCALE GENOMIC DNA]</scope>
    <source>
        <strain evidence="4 5">605</strain>
    </source>
</reference>
<gene>
    <name evidence="4" type="ORF">APB76_05700</name>
</gene>
<feature type="domain" description="Solute-binding protein family 5" evidence="2">
    <location>
        <begin position="178"/>
        <end position="303"/>
    </location>
</feature>
<comment type="caution">
    <text evidence="4">The sequence shown here is derived from an EMBL/GenBank/DDBJ whole genome shotgun (WGS) entry which is preliminary data.</text>
</comment>
<evidence type="ECO:0000259" key="2">
    <source>
        <dbReference type="Pfam" id="PF00496"/>
    </source>
</evidence>
<dbReference type="InterPro" id="IPR000914">
    <property type="entry name" value="SBP_5_dom"/>
</dbReference>
<evidence type="ECO:0000313" key="5">
    <source>
        <dbReference type="Proteomes" id="UP000078406"/>
    </source>
</evidence>
<feature type="domain" description="Transcriptional regulator SgrR N-terminal HTH" evidence="3">
    <location>
        <begin position="16"/>
        <end position="108"/>
    </location>
</feature>
<evidence type="ECO:0000256" key="1">
    <source>
        <dbReference type="ARBA" id="ARBA00023125"/>
    </source>
</evidence>
<proteinExistence type="predicted"/>
<organism evidence="4 5">
    <name type="scientific">Vibrio bivalvicida</name>
    <dbReference type="NCBI Taxonomy" id="1276888"/>
    <lineage>
        <taxon>Bacteria</taxon>
        <taxon>Pseudomonadati</taxon>
        <taxon>Pseudomonadota</taxon>
        <taxon>Gammaproteobacteria</taxon>
        <taxon>Vibrionales</taxon>
        <taxon>Vibrionaceae</taxon>
        <taxon>Vibrio</taxon>
        <taxon>Vibrio oreintalis group</taxon>
    </lineage>
</organism>
<sequence>MVENQSSPFITQIHLQRLQQLSRHYPLNKASATDVQTLAEQLSCSERNVAKLMKTLANIGWLSWKPGRGRGNKSEISLLESFESAMMSVLEQHCHKGHLSEAARYADHFGYEEMFRNRLPSWLSQAQESLKNLNTLITLVPYSLPIMHPLWAYRASSRLYIEAMFDTLLRYDNETGTIRPHLAHYYEFRGDELWLRIRPDVYFHNGEKLTAQHVAKCIEDRVSKPHTYQILYRHILEVVAEGLWVVVKMSQRHESILHLLSEAHAPIYLDSAKLGTPYGTGPYMLEACSEHHWVLVKNTDYFATGGFIERAEFWTSDGADHSVQGHIVHHRCPASQEMGADKISLQTGCDVIEFQHHRAVLSMNEKAWIFHQARDFCRQQANEFLPIANSITGYHQNKGVFLYHPKQSKPTRALRVCITGETEPRLQLIEYLRQQGVEIVLVSVEQSKQTWIDFAVGGYVFPNNNVFGYCKWLLTSSAFTSCLSADQQQAFLSIVDQLMLASDTEQDFLNELHRCEDWLIQNGVFVPLWRDSESYDVSNSLHGLETDSAGIISLQKLWFDS</sequence>
<name>A0A177Y2E6_9VIBR</name>
<dbReference type="InterPro" id="IPR025370">
    <property type="entry name" value="SgrR_HTH_N"/>
</dbReference>